<evidence type="ECO:0000313" key="3">
    <source>
        <dbReference type="EMBL" id="SNT44106.1"/>
    </source>
</evidence>
<evidence type="ECO:0000256" key="1">
    <source>
        <dbReference type="SAM" id="MobiDB-lite"/>
    </source>
</evidence>
<dbReference type="InterPro" id="IPR036527">
    <property type="entry name" value="SCP2_sterol-bd_dom_sf"/>
</dbReference>
<protein>
    <recommendedName>
        <fullName evidence="2">Bacterial SCP orthologue domain-containing protein</fullName>
    </recommendedName>
</protein>
<accession>A0A239MN01</accession>
<dbReference type="SUPFAM" id="SSF55718">
    <property type="entry name" value="SCP-like"/>
    <property type="match status" value="1"/>
</dbReference>
<dbReference type="EMBL" id="FZOD01000043">
    <property type="protein sequence ID" value="SNT44106.1"/>
    <property type="molecule type" value="Genomic_DNA"/>
</dbReference>
<proteinExistence type="predicted"/>
<gene>
    <name evidence="3" type="ORF">SAMN05216276_104346</name>
</gene>
<name>A0A239MN01_9ACTN</name>
<dbReference type="InterPro" id="IPR041629">
    <property type="entry name" value="SCP_3"/>
</dbReference>
<feature type="compositionally biased region" description="Polar residues" evidence="1">
    <location>
        <begin position="1"/>
        <end position="10"/>
    </location>
</feature>
<dbReference type="AlphaFoldDB" id="A0A239MN01"/>
<feature type="region of interest" description="Disordered" evidence="1">
    <location>
        <begin position="1"/>
        <end position="29"/>
    </location>
</feature>
<sequence>MPVRTMNHSPESADPAGGHDGDVPPYKPDTTKVRAALDAQLTALDEPSYDGPGGLTALLDACVSVVLRAYERQVRPEREIARFAVRHLLDRLATAAPGRTVEVRVPPYAAVQCVEGPRHTRGTPPNVVETDARTWLELATGRLTWAEAMSAGKVAASGARADLSEHLPVR</sequence>
<evidence type="ECO:0000259" key="2">
    <source>
        <dbReference type="Pfam" id="PF17844"/>
    </source>
</evidence>
<organism evidence="3 4">
    <name type="scientific">Streptosporangium subroseum</name>
    <dbReference type="NCBI Taxonomy" id="106412"/>
    <lineage>
        <taxon>Bacteria</taxon>
        <taxon>Bacillati</taxon>
        <taxon>Actinomycetota</taxon>
        <taxon>Actinomycetes</taxon>
        <taxon>Streptosporangiales</taxon>
        <taxon>Streptosporangiaceae</taxon>
        <taxon>Streptosporangium</taxon>
    </lineage>
</organism>
<reference evidence="3 4" key="1">
    <citation type="submission" date="2017-06" db="EMBL/GenBank/DDBJ databases">
        <authorList>
            <person name="Kim H.J."/>
            <person name="Triplett B.A."/>
        </authorList>
    </citation>
    <scope>NUCLEOTIDE SEQUENCE [LARGE SCALE GENOMIC DNA]</scope>
    <source>
        <strain evidence="3 4">CGMCC 4.2132</strain>
    </source>
</reference>
<feature type="domain" description="Bacterial SCP orthologue" evidence="2">
    <location>
        <begin position="77"/>
        <end position="169"/>
    </location>
</feature>
<keyword evidence="4" id="KW-1185">Reference proteome</keyword>
<dbReference type="Gene3D" id="3.30.1050.40">
    <property type="match status" value="1"/>
</dbReference>
<dbReference type="Proteomes" id="UP000198282">
    <property type="component" value="Unassembled WGS sequence"/>
</dbReference>
<evidence type="ECO:0000313" key="4">
    <source>
        <dbReference type="Proteomes" id="UP000198282"/>
    </source>
</evidence>
<dbReference type="Pfam" id="PF17844">
    <property type="entry name" value="SCP_3"/>
    <property type="match status" value="1"/>
</dbReference>